<evidence type="ECO:0000313" key="7">
    <source>
        <dbReference type="Proteomes" id="UP001500842"/>
    </source>
</evidence>
<dbReference type="Proteomes" id="UP001500842">
    <property type="component" value="Unassembled WGS sequence"/>
</dbReference>
<dbReference type="Pfam" id="PF01168">
    <property type="entry name" value="Ala_racemase_N"/>
    <property type="match status" value="1"/>
</dbReference>
<keyword evidence="3 4" id="KW-0413">Isomerase</keyword>
<comment type="caution">
    <text evidence="6">The sequence shown here is derived from an EMBL/GenBank/DDBJ whole genome shotgun (WGS) entry which is preliminary data.</text>
</comment>
<dbReference type="InterPro" id="IPR009006">
    <property type="entry name" value="Ala_racemase/Decarboxylase_C"/>
</dbReference>
<evidence type="ECO:0000256" key="2">
    <source>
        <dbReference type="ARBA" id="ARBA00022898"/>
    </source>
</evidence>
<comment type="catalytic activity">
    <reaction evidence="4">
        <text>L-alanine = D-alanine</text>
        <dbReference type="Rhea" id="RHEA:20249"/>
        <dbReference type="ChEBI" id="CHEBI:57416"/>
        <dbReference type="ChEBI" id="CHEBI:57972"/>
        <dbReference type="EC" id="5.1.1.1"/>
    </reaction>
</comment>
<protein>
    <recommendedName>
        <fullName evidence="4">Alanine racemase</fullName>
        <ecNumber evidence="4">5.1.1.1</ecNumber>
    </recommendedName>
</protein>
<dbReference type="PRINTS" id="PR00992">
    <property type="entry name" value="ALARACEMASE"/>
</dbReference>
<proteinExistence type="inferred from homology"/>
<comment type="function">
    <text evidence="4">Catalyzes the interconversion of L-alanine and D-alanine. May also act on other amino acids.</text>
</comment>
<dbReference type="PANTHER" id="PTHR30511">
    <property type="entry name" value="ALANINE RACEMASE"/>
    <property type="match status" value="1"/>
</dbReference>
<dbReference type="EC" id="5.1.1.1" evidence="4"/>
<comment type="similarity">
    <text evidence="4">Belongs to the alanine racemase family.</text>
</comment>
<keyword evidence="7" id="KW-1185">Reference proteome</keyword>
<evidence type="ECO:0000256" key="4">
    <source>
        <dbReference type="HAMAP-Rule" id="MF_01201"/>
    </source>
</evidence>
<dbReference type="SMART" id="SM01005">
    <property type="entry name" value="Ala_racemase_C"/>
    <property type="match status" value="1"/>
</dbReference>
<dbReference type="HAMAP" id="MF_01201">
    <property type="entry name" value="Ala_racemase"/>
    <property type="match status" value="1"/>
</dbReference>
<evidence type="ECO:0000259" key="5">
    <source>
        <dbReference type="SMART" id="SM01005"/>
    </source>
</evidence>
<comment type="pathway">
    <text evidence="4">Amino-acid biosynthesis; D-alanine biosynthesis; D-alanine from L-alanine: step 1/1.</text>
</comment>
<dbReference type="Gene3D" id="2.40.37.10">
    <property type="entry name" value="Lyase, Ornithine Decarboxylase, Chain A, domain 1"/>
    <property type="match status" value="1"/>
</dbReference>
<dbReference type="PROSITE" id="PS00395">
    <property type="entry name" value="ALANINE_RACEMASE"/>
    <property type="match status" value="1"/>
</dbReference>
<dbReference type="RefSeq" id="WP_344113729.1">
    <property type="nucleotide sequence ID" value="NZ_BAAAOR010000038.1"/>
</dbReference>
<gene>
    <name evidence="6" type="primary">alr_2</name>
    <name evidence="6" type="ORF">GCM10009788_49240</name>
</gene>
<dbReference type="InterPro" id="IPR029066">
    <property type="entry name" value="PLP-binding_barrel"/>
</dbReference>
<dbReference type="SUPFAM" id="SSF51419">
    <property type="entry name" value="PLP-binding barrel"/>
    <property type="match status" value="1"/>
</dbReference>
<dbReference type="Gene3D" id="3.20.20.10">
    <property type="entry name" value="Alanine racemase"/>
    <property type="match status" value="1"/>
</dbReference>
<feature type="modified residue" description="N6-(pyridoxal phosphate)lysine" evidence="4">
    <location>
        <position position="38"/>
    </location>
</feature>
<feature type="active site" description="Proton acceptor; specific for L-alanine" evidence="4">
    <location>
        <position position="275"/>
    </location>
</feature>
<reference evidence="6 7" key="1">
    <citation type="journal article" date="2019" name="Int. J. Syst. Evol. Microbiol.">
        <title>The Global Catalogue of Microorganisms (GCM) 10K type strain sequencing project: providing services to taxonomists for standard genome sequencing and annotation.</title>
        <authorList>
            <consortium name="The Broad Institute Genomics Platform"/>
            <consortium name="The Broad Institute Genome Sequencing Center for Infectious Disease"/>
            <person name="Wu L."/>
            <person name="Ma J."/>
        </authorList>
    </citation>
    <scope>NUCLEOTIDE SEQUENCE [LARGE SCALE GENOMIC DNA]</scope>
    <source>
        <strain evidence="6 7">JCM 14942</strain>
    </source>
</reference>
<feature type="domain" description="Alanine racemase C-terminal" evidence="5">
    <location>
        <begin position="254"/>
        <end position="387"/>
    </location>
</feature>
<accession>A0ABN2BJ18</accession>
<comment type="cofactor">
    <cofactor evidence="1 4">
        <name>pyridoxal 5'-phosphate</name>
        <dbReference type="ChEBI" id="CHEBI:597326"/>
    </cofactor>
</comment>
<dbReference type="InterPro" id="IPR000821">
    <property type="entry name" value="Ala_racemase"/>
</dbReference>
<dbReference type="EMBL" id="BAAAOR010000038">
    <property type="protein sequence ID" value="GAA1540598.1"/>
    <property type="molecule type" value="Genomic_DNA"/>
</dbReference>
<evidence type="ECO:0000313" key="6">
    <source>
        <dbReference type="EMBL" id="GAA1540598.1"/>
    </source>
</evidence>
<feature type="active site" description="Proton acceptor; specific for D-alanine" evidence="4">
    <location>
        <position position="38"/>
    </location>
</feature>
<keyword evidence="2 4" id="KW-0663">Pyridoxal phosphate</keyword>
<feature type="binding site" evidence="4">
    <location>
        <position position="143"/>
    </location>
    <ligand>
        <name>substrate</name>
    </ligand>
</feature>
<evidence type="ECO:0000256" key="3">
    <source>
        <dbReference type="ARBA" id="ARBA00023235"/>
    </source>
</evidence>
<organism evidence="6 7">
    <name type="scientific">Nocardioides humi</name>
    <dbReference type="NCBI Taxonomy" id="449461"/>
    <lineage>
        <taxon>Bacteria</taxon>
        <taxon>Bacillati</taxon>
        <taxon>Actinomycetota</taxon>
        <taxon>Actinomycetes</taxon>
        <taxon>Propionibacteriales</taxon>
        <taxon>Nocardioidaceae</taxon>
        <taxon>Nocardioides</taxon>
    </lineage>
</organism>
<dbReference type="PANTHER" id="PTHR30511:SF0">
    <property type="entry name" value="ALANINE RACEMASE, CATABOLIC-RELATED"/>
    <property type="match status" value="1"/>
</dbReference>
<dbReference type="NCBIfam" id="TIGR00492">
    <property type="entry name" value="alr"/>
    <property type="match status" value="1"/>
</dbReference>
<dbReference type="InterPro" id="IPR011079">
    <property type="entry name" value="Ala_racemase_C"/>
</dbReference>
<dbReference type="Pfam" id="PF00842">
    <property type="entry name" value="Ala_racemase_C"/>
    <property type="match status" value="1"/>
</dbReference>
<dbReference type="SUPFAM" id="SSF50621">
    <property type="entry name" value="Alanine racemase C-terminal domain-like"/>
    <property type="match status" value="1"/>
</dbReference>
<feature type="binding site" evidence="4">
    <location>
        <position position="329"/>
    </location>
    <ligand>
        <name>substrate</name>
    </ligand>
</feature>
<sequence length="393" mass="40867">MDRPPLGPAEIVVDLAAIRANARLLRATAGVPLIAVVKADGYGHGMVESARAAQAGGAAWLATATVGEALALRAAGVSGPLLCWIRGNGDGPDSDLAAAVEAGVDVSVYSDEDLDAVAAAVHGRSEASEPARIQIKVDTGLSRGGAPRAAWDDLFAWARQGEKAGLWRVTGIWSHFACADEPDHPANHRQEQAFRDALALAGEHGLRPELRHLANSAAALLRPSSRFDAVRCGIALYGLDPAPGQATDIGLVPAMTVRAPLLMVKELAPGDAVSYGHRWVAEQPTTVGLVPVGYGDGIPRHATRPGAPDAAATVAIDGKRRPIRGTVCMDQVVVDLGGDRPPLGSEVVVFGPPGAGGPTAQDWAEACGTINYEIVTRIGGRMTRRHVDSEAER</sequence>
<dbReference type="CDD" id="cd00430">
    <property type="entry name" value="PLPDE_III_AR"/>
    <property type="match status" value="1"/>
</dbReference>
<evidence type="ECO:0000256" key="1">
    <source>
        <dbReference type="ARBA" id="ARBA00001933"/>
    </source>
</evidence>
<name>A0ABN2BJ18_9ACTN</name>
<dbReference type="InterPro" id="IPR020622">
    <property type="entry name" value="Ala_racemase_pyridoxalP-BS"/>
</dbReference>
<dbReference type="InterPro" id="IPR001608">
    <property type="entry name" value="Ala_racemase_N"/>
</dbReference>